<dbReference type="AlphaFoldDB" id="A0A060LYV1"/>
<dbReference type="InterPro" id="IPR024425">
    <property type="entry name" value="LiaF-like_C"/>
</dbReference>
<dbReference type="PATRIC" id="fig|1246626.3.peg.860"/>
<proteinExistence type="predicted"/>
<dbReference type="STRING" id="1246626.BleG1_0855"/>
<evidence type="ECO:0000259" key="2">
    <source>
        <dbReference type="Pfam" id="PF09922"/>
    </source>
</evidence>
<evidence type="ECO:0000313" key="4">
    <source>
        <dbReference type="EMBL" id="AIC93463.1"/>
    </source>
</evidence>
<feature type="transmembrane region" description="Helical" evidence="1">
    <location>
        <begin position="57"/>
        <end position="90"/>
    </location>
</feature>
<dbReference type="Pfam" id="PF24661">
    <property type="entry name" value="DUF7649"/>
    <property type="match status" value="1"/>
</dbReference>
<dbReference type="HOGENOM" id="CLU_074089_1_1_9"/>
<sequence length="235" mass="26609">MKRNRTDYVAYIFFALLAATALELLINVAPFIVLVGSAAMIYYGLKRMSKQKGKFLFYGGLVIFILTLLSSFFFLLMVFGALFYMLYLFWEKASKPTKMEIAINEQASNDSREAFVKNTFLGDQQLNHEGFRSDDINIHTGIGTTEIHFENTVLPKGDTIVIIRGFIGSTKLYVPYDAGVSVEHACLFGQTDLFGNHKIGFNQNVKVVNDSYQDAPRRLRIYTSIVAGDIEVMYR</sequence>
<feature type="domain" description="Cell wall-active antibiotics response LiaF-like C-terminal" evidence="2">
    <location>
        <begin position="120"/>
        <end position="232"/>
    </location>
</feature>
<keyword evidence="1" id="KW-0812">Transmembrane</keyword>
<gene>
    <name evidence="4" type="ORF">BleG1_0855</name>
</gene>
<keyword evidence="1" id="KW-1133">Transmembrane helix</keyword>
<dbReference type="InterPro" id="IPR016975">
    <property type="entry name" value="Cell_wall_LiaF"/>
</dbReference>
<dbReference type="InterPro" id="IPR047793">
    <property type="entry name" value="LiaF_C"/>
</dbReference>
<feature type="domain" description="DUF7649" evidence="3">
    <location>
        <begin position="10"/>
        <end position="87"/>
    </location>
</feature>
<accession>A0A060LYV1</accession>
<keyword evidence="1" id="KW-0472">Membrane</keyword>
<dbReference type="KEGG" id="ble:BleG1_0855"/>
<dbReference type="OrthoDB" id="2351415at2"/>
<organism evidence="4 5">
    <name type="scientific">Shouchella lehensis G1</name>
    <dbReference type="NCBI Taxonomy" id="1246626"/>
    <lineage>
        <taxon>Bacteria</taxon>
        <taxon>Bacillati</taxon>
        <taxon>Bacillota</taxon>
        <taxon>Bacilli</taxon>
        <taxon>Bacillales</taxon>
        <taxon>Bacillaceae</taxon>
        <taxon>Shouchella</taxon>
    </lineage>
</organism>
<dbReference type="GO" id="GO:0016020">
    <property type="term" value="C:membrane"/>
    <property type="evidence" value="ECO:0007669"/>
    <property type="project" value="InterPro"/>
</dbReference>
<dbReference type="PIRSF" id="PIRSF031509">
    <property type="entry name" value="Cell_wall_LiaF/YvqF"/>
    <property type="match status" value="1"/>
</dbReference>
<protein>
    <submittedName>
        <fullName evidence="4">Cell wall-active antibiotics response protein</fullName>
    </submittedName>
</protein>
<name>A0A060LYV1_9BACI</name>
<dbReference type="InterPro" id="IPR056066">
    <property type="entry name" value="DUF7649"/>
</dbReference>
<evidence type="ECO:0000259" key="3">
    <source>
        <dbReference type="Pfam" id="PF24661"/>
    </source>
</evidence>
<dbReference type="eggNOG" id="COG4758">
    <property type="taxonomic scope" value="Bacteria"/>
</dbReference>
<reference evidence="4 5" key="1">
    <citation type="journal article" date="2014" name="Gene">
        <title>A comparative genomic analysis of the alkalitolerant soil bacterium Bacillus lehensis G1.</title>
        <authorList>
            <person name="Noor Y.M."/>
            <person name="Samsulrizal N.H."/>
            <person name="Jema'on N.A."/>
            <person name="Low K.O."/>
            <person name="Ramli A.N."/>
            <person name="Alias N.I."/>
            <person name="Damis S.I."/>
            <person name="Fuzi S.F."/>
            <person name="Isa M.N."/>
            <person name="Murad A.M."/>
            <person name="Raih M.F."/>
            <person name="Bakar F.D."/>
            <person name="Najimudin N."/>
            <person name="Mahadi N.M."/>
            <person name="Illias R.M."/>
        </authorList>
    </citation>
    <scope>NUCLEOTIDE SEQUENCE [LARGE SCALE GENOMIC DNA]</scope>
    <source>
        <strain evidence="4 5">G1</strain>
    </source>
</reference>
<dbReference type="RefSeq" id="WP_051667351.1">
    <property type="nucleotide sequence ID" value="NZ_CP003923.1"/>
</dbReference>
<evidence type="ECO:0000256" key="1">
    <source>
        <dbReference type="SAM" id="Phobius"/>
    </source>
</evidence>
<keyword evidence="5" id="KW-1185">Reference proteome</keyword>
<feature type="transmembrane region" description="Helical" evidence="1">
    <location>
        <begin position="12"/>
        <end position="45"/>
    </location>
</feature>
<dbReference type="EMBL" id="CP003923">
    <property type="protein sequence ID" value="AIC93463.1"/>
    <property type="molecule type" value="Genomic_DNA"/>
</dbReference>
<dbReference type="NCBIfam" id="NF040535">
    <property type="entry name" value="LiaF_C_term"/>
    <property type="match status" value="1"/>
</dbReference>
<dbReference type="Proteomes" id="UP000027142">
    <property type="component" value="Chromosome"/>
</dbReference>
<dbReference type="Pfam" id="PF09922">
    <property type="entry name" value="LiaF-like_C"/>
    <property type="match status" value="1"/>
</dbReference>
<evidence type="ECO:0000313" key="5">
    <source>
        <dbReference type="Proteomes" id="UP000027142"/>
    </source>
</evidence>